<evidence type="ECO:0000256" key="1">
    <source>
        <dbReference type="PIRSR" id="PIRSR601310-1"/>
    </source>
</evidence>
<dbReference type="GO" id="GO:0009117">
    <property type="term" value="P:nucleotide metabolic process"/>
    <property type="evidence" value="ECO:0007669"/>
    <property type="project" value="TreeGrafter"/>
</dbReference>
<dbReference type="InterPro" id="IPR019808">
    <property type="entry name" value="Histidine_triad_CS"/>
</dbReference>
<evidence type="ECO:0000313" key="5">
    <source>
        <dbReference type="EMBL" id="KAJ8103989.1"/>
    </source>
</evidence>
<dbReference type="AlphaFoldDB" id="A0AAD7VWI0"/>
<evidence type="ECO:0000256" key="2">
    <source>
        <dbReference type="PIRSR" id="PIRSR601310-3"/>
    </source>
</evidence>
<reference evidence="5" key="1">
    <citation type="submission" date="2023-03" db="EMBL/GenBank/DDBJ databases">
        <title>Near-Complete genome sequence of Lipomyces tetrasporous NRRL Y-64009, an oleaginous yeast capable of growing on lignocellulosic hydrolysates.</title>
        <authorList>
            <consortium name="Lawrence Berkeley National Laboratory"/>
            <person name="Jagtap S.S."/>
            <person name="Liu J.-J."/>
            <person name="Walukiewicz H.E."/>
            <person name="Pangilinan J."/>
            <person name="Lipzen A."/>
            <person name="Ahrendt S."/>
            <person name="Koriabine M."/>
            <person name="Cobaugh K."/>
            <person name="Salamov A."/>
            <person name="Yoshinaga Y."/>
            <person name="Ng V."/>
            <person name="Daum C."/>
            <person name="Grigoriev I.V."/>
            <person name="Slininger P.J."/>
            <person name="Dien B.S."/>
            <person name="Jin Y.-S."/>
            <person name="Rao C.V."/>
        </authorList>
    </citation>
    <scope>NUCLEOTIDE SEQUENCE</scope>
    <source>
        <strain evidence="5">NRRL Y-64009</strain>
    </source>
</reference>
<dbReference type="PROSITE" id="PS00892">
    <property type="entry name" value="HIT_1"/>
    <property type="match status" value="1"/>
</dbReference>
<dbReference type="InterPro" id="IPR001310">
    <property type="entry name" value="Histidine_triad_HIT"/>
</dbReference>
<dbReference type="Pfam" id="PF01230">
    <property type="entry name" value="HIT"/>
    <property type="match status" value="1"/>
</dbReference>
<organism evidence="5 6">
    <name type="scientific">Lipomyces tetrasporus</name>
    <dbReference type="NCBI Taxonomy" id="54092"/>
    <lineage>
        <taxon>Eukaryota</taxon>
        <taxon>Fungi</taxon>
        <taxon>Dikarya</taxon>
        <taxon>Ascomycota</taxon>
        <taxon>Saccharomycotina</taxon>
        <taxon>Lipomycetes</taxon>
        <taxon>Lipomycetales</taxon>
        <taxon>Lipomycetaceae</taxon>
        <taxon>Lipomyces</taxon>
    </lineage>
</organism>
<dbReference type="PANTHER" id="PTHR46648">
    <property type="entry name" value="HIT FAMILY PROTEIN 1"/>
    <property type="match status" value="1"/>
</dbReference>
<dbReference type="PROSITE" id="PS51084">
    <property type="entry name" value="HIT_2"/>
    <property type="match status" value="1"/>
</dbReference>
<dbReference type="GeneID" id="80881505"/>
<dbReference type="Proteomes" id="UP001217417">
    <property type="component" value="Unassembled WGS sequence"/>
</dbReference>
<keyword evidence="6" id="KW-1185">Reference proteome</keyword>
<dbReference type="GO" id="GO:0003824">
    <property type="term" value="F:catalytic activity"/>
    <property type="evidence" value="ECO:0007669"/>
    <property type="project" value="InterPro"/>
</dbReference>
<protein>
    <submittedName>
        <fullName evidence="5">HIT-like domain-containing protein</fullName>
    </submittedName>
</protein>
<dbReference type="InterPro" id="IPR036265">
    <property type="entry name" value="HIT-like_sf"/>
</dbReference>
<dbReference type="Gene3D" id="3.30.428.10">
    <property type="entry name" value="HIT-like"/>
    <property type="match status" value="1"/>
</dbReference>
<dbReference type="InterPro" id="IPR011146">
    <property type="entry name" value="HIT-like"/>
</dbReference>
<dbReference type="InterPro" id="IPR039384">
    <property type="entry name" value="HINT"/>
</dbReference>
<dbReference type="CDD" id="cd01277">
    <property type="entry name" value="HINT_subgroup"/>
    <property type="match status" value="1"/>
</dbReference>
<name>A0AAD7VWI0_9ASCO</name>
<dbReference type="PANTHER" id="PTHR46648:SF1">
    <property type="entry name" value="ADENOSINE 5'-MONOPHOSPHORAMIDASE HNT1"/>
    <property type="match status" value="1"/>
</dbReference>
<evidence type="ECO:0000313" key="6">
    <source>
        <dbReference type="Proteomes" id="UP001217417"/>
    </source>
</evidence>
<gene>
    <name evidence="5" type="ORF">POJ06DRAFT_243298</name>
</gene>
<accession>A0AAD7VWI0</accession>
<dbReference type="PRINTS" id="PR00332">
    <property type="entry name" value="HISTRIAD"/>
</dbReference>
<dbReference type="EMBL" id="JARPMG010000001">
    <property type="protein sequence ID" value="KAJ8103989.1"/>
    <property type="molecule type" value="Genomic_DNA"/>
</dbReference>
<evidence type="ECO:0000259" key="4">
    <source>
        <dbReference type="PROSITE" id="PS51084"/>
    </source>
</evidence>
<feature type="domain" description="HIT" evidence="4">
    <location>
        <begin position="18"/>
        <end position="126"/>
    </location>
</feature>
<dbReference type="RefSeq" id="XP_056047439.1">
    <property type="nucleotide sequence ID" value="XM_056186339.1"/>
</dbReference>
<dbReference type="SUPFAM" id="SSF54197">
    <property type="entry name" value="HIT-like"/>
    <property type="match status" value="1"/>
</dbReference>
<feature type="active site" description="Tele-AMP-histidine intermediate" evidence="1">
    <location>
        <position position="113"/>
    </location>
</feature>
<evidence type="ECO:0000256" key="3">
    <source>
        <dbReference type="PROSITE-ProRule" id="PRU00464"/>
    </source>
</evidence>
<feature type="short sequence motif" description="Histidine triad motif" evidence="2 3">
    <location>
        <begin position="111"/>
        <end position="115"/>
    </location>
</feature>
<comment type="caution">
    <text evidence="5">The sequence shown here is derived from an EMBL/GenBank/DDBJ whole genome shotgun (WGS) entry which is preliminary data.</text>
</comment>
<sequence length="155" mass="17035">MASHSSAIKTITSIMSCLFCRIIKGEIPSFKIYETSKVYAFLDVNPLAEGHTLVIPKIHAAKLHEVPDDYLADILPATRKIALALGATPDDAFQYNILQNNGTLAHQVVQHVHFHVIPKPNDAEGLGISWPGKPTDFGALKKTHETLLKKMEGKL</sequence>
<proteinExistence type="predicted"/>